<keyword evidence="3 8" id="KW-0808">Transferase</keyword>
<dbReference type="PANTHER" id="PTHR43837">
    <property type="entry name" value="RIBOSOMAL PROTEIN S12 METHYLTHIOTRANSFERASE RIMO"/>
    <property type="match status" value="1"/>
</dbReference>
<comment type="catalytic activity">
    <reaction evidence="8">
        <text>L-aspartate(89)-[ribosomal protein uS12]-hydrogen + (sulfur carrier)-SH + AH2 + 2 S-adenosyl-L-methionine = 3-methylsulfanyl-L-aspartate(89)-[ribosomal protein uS12]-hydrogen + (sulfur carrier)-H + 5'-deoxyadenosine + L-methionine + A + S-adenosyl-L-homocysteine + 2 H(+)</text>
        <dbReference type="Rhea" id="RHEA:37087"/>
        <dbReference type="Rhea" id="RHEA-COMP:10460"/>
        <dbReference type="Rhea" id="RHEA-COMP:10461"/>
        <dbReference type="Rhea" id="RHEA-COMP:14737"/>
        <dbReference type="Rhea" id="RHEA-COMP:14739"/>
        <dbReference type="ChEBI" id="CHEBI:13193"/>
        <dbReference type="ChEBI" id="CHEBI:15378"/>
        <dbReference type="ChEBI" id="CHEBI:17319"/>
        <dbReference type="ChEBI" id="CHEBI:17499"/>
        <dbReference type="ChEBI" id="CHEBI:29917"/>
        <dbReference type="ChEBI" id="CHEBI:29961"/>
        <dbReference type="ChEBI" id="CHEBI:57844"/>
        <dbReference type="ChEBI" id="CHEBI:57856"/>
        <dbReference type="ChEBI" id="CHEBI:59789"/>
        <dbReference type="ChEBI" id="CHEBI:64428"/>
        <dbReference type="ChEBI" id="CHEBI:73599"/>
        <dbReference type="EC" id="2.8.4.4"/>
    </reaction>
</comment>
<feature type="domain" description="MTTase N-terminal" evidence="10">
    <location>
        <begin position="2"/>
        <end position="119"/>
    </location>
</feature>
<dbReference type="SFLD" id="SFLDG01061">
    <property type="entry name" value="methylthiotransferase"/>
    <property type="match status" value="1"/>
</dbReference>
<dbReference type="NCBIfam" id="TIGR00089">
    <property type="entry name" value="MiaB/RimO family radical SAM methylthiotransferase"/>
    <property type="match status" value="1"/>
</dbReference>
<feature type="binding site" evidence="8">
    <location>
        <position position="161"/>
    </location>
    <ligand>
        <name>[4Fe-4S] cluster</name>
        <dbReference type="ChEBI" id="CHEBI:49883"/>
        <label>2</label>
        <note>4Fe-4S-S-AdoMet</note>
    </ligand>
</feature>
<dbReference type="EC" id="2.8.4.4" evidence="8"/>
<proteinExistence type="inferred from homology"/>
<dbReference type="Gene3D" id="2.40.50.140">
    <property type="entry name" value="Nucleic acid-binding proteins"/>
    <property type="match status" value="1"/>
</dbReference>
<dbReference type="SFLD" id="SFLDS00029">
    <property type="entry name" value="Radical_SAM"/>
    <property type="match status" value="1"/>
</dbReference>
<feature type="binding site" evidence="8">
    <location>
        <position position="82"/>
    </location>
    <ligand>
        <name>[4Fe-4S] cluster</name>
        <dbReference type="ChEBI" id="CHEBI:49883"/>
        <label>1</label>
    </ligand>
</feature>
<evidence type="ECO:0000313" key="13">
    <source>
        <dbReference type="Proteomes" id="UP000000719"/>
    </source>
</evidence>
<dbReference type="InterPro" id="IPR012340">
    <property type="entry name" value="NA-bd_OB-fold"/>
</dbReference>
<dbReference type="Proteomes" id="UP000000719">
    <property type="component" value="Chromosome"/>
</dbReference>
<keyword evidence="5 8" id="KW-0479">Metal-binding</keyword>
<dbReference type="PROSITE" id="PS50926">
    <property type="entry name" value="TRAM"/>
    <property type="match status" value="1"/>
</dbReference>
<feature type="domain" description="TRAM" evidence="9">
    <location>
        <begin position="373"/>
        <end position="439"/>
    </location>
</feature>
<evidence type="ECO:0000256" key="6">
    <source>
        <dbReference type="ARBA" id="ARBA00023004"/>
    </source>
</evidence>
<dbReference type="STRING" id="373903.Hore_11970"/>
<dbReference type="InterPro" id="IPR006638">
    <property type="entry name" value="Elp3/MiaA/NifB-like_rSAM"/>
</dbReference>
<dbReference type="HAMAP" id="MF_01865">
    <property type="entry name" value="MTTase_RimO"/>
    <property type="match status" value="1"/>
</dbReference>
<dbReference type="GO" id="GO:0005829">
    <property type="term" value="C:cytosol"/>
    <property type="evidence" value="ECO:0007669"/>
    <property type="project" value="TreeGrafter"/>
</dbReference>
<dbReference type="InterPro" id="IPR005840">
    <property type="entry name" value="Ribosomal_uS12_MeSTrfase_RimO"/>
</dbReference>
<dbReference type="SMART" id="SM00729">
    <property type="entry name" value="Elp3"/>
    <property type="match status" value="1"/>
</dbReference>
<dbReference type="Gene3D" id="3.40.50.12160">
    <property type="entry name" value="Methylthiotransferase, N-terminal domain"/>
    <property type="match status" value="1"/>
</dbReference>
<feature type="binding site" evidence="8">
    <location>
        <position position="154"/>
    </location>
    <ligand>
        <name>[4Fe-4S] cluster</name>
        <dbReference type="ChEBI" id="CHEBI:49883"/>
        <label>2</label>
        <note>4Fe-4S-S-AdoMet</note>
    </ligand>
</feature>
<organism evidence="12 13">
    <name type="scientific">Halothermothrix orenii (strain H 168 / OCM 544 / DSM 9562)</name>
    <dbReference type="NCBI Taxonomy" id="373903"/>
    <lineage>
        <taxon>Bacteria</taxon>
        <taxon>Bacillati</taxon>
        <taxon>Bacillota</taxon>
        <taxon>Clostridia</taxon>
        <taxon>Halanaerobiales</taxon>
        <taxon>Halothermotrichaceae</taxon>
        <taxon>Halothermothrix</taxon>
    </lineage>
</organism>
<dbReference type="KEGG" id="hor:Hore_11970"/>
<dbReference type="CDD" id="cd01335">
    <property type="entry name" value="Radical_SAM"/>
    <property type="match status" value="1"/>
</dbReference>
<accession>B8CXC8</accession>
<keyword evidence="1 8" id="KW-0004">4Fe-4S</keyword>
<keyword evidence="2 8" id="KW-0963">Cytoplasm</keyword>
<keyword evidence="13" id="KW-1185">Reference proteome</keyword>
<evidence type="ECO:0000256" key="3">
    <source>
        <dbReference type="ARBA" id="ARBA00022679"/>
    </source>
</evidence>
<name>B8CXC8_HALOH</name>
<protein>
    <recommendedName>
        <fullName evidence="8">Ribosomal protein uS12 methylthiotransferase RimO</fullName>
        <shortName evidence="8">uS12 MTTase</shortName>
        <shortName evidence="8">uS12 methylthiotransferase</shortName>
        <ecNumber evidence="8">2.8.4.4</ecNumber>
    </recommendedName>
    <alternativeName>
        <fullName evidence="8">Ribosomal protein uS12 (aspartate-C(3))-methylthiotransferase</fullName>
    </alternativeName>
    <alternativeName>
        <fullName evidence="8">Ribosome maturation factor RimO</fullName>
    </alternativeName>
</protein>
<dbReference type="PROSITE" id="PS51918">
    <property type="entry name" value="RADICAL_SAM"/>
    <property type="match status" value="1"/>
</dbReference>
<comment type="cofactor">
    <cofactor evidence="8">
        <name>[4Fe-4S] cluster</name>
        <dbReference type="ChEBI" id="CHEBI:49883"/>
    </cofactor>
    <text evidence="8">Binds 2 [4Fe-4S] clusters. One cluster is coordinated with 3 cysteines and an exchangeable S-adenosyl-L-methionine.</text>
</comment>
<dbReference type="InterPro" id="IPR013848">
    <property type="entry name" value="Methylthiotransferase_N"/>
</dbReference>
<dbReference type="OrthoDB" id="9805215at2"/>
<sequence length="442" mass="50622">MIKVGLISLGCPKNQVDSEIMLGFLSNDKNFTEVDDLELADVIVINTCGFIQDAKEESIETILEAGQYKSVGNCKALIVTGCLTQRYREEILENMPEVDAILGTGNFDKIIPTIKKVLKGQRVSNIGNPTFNYNDVPRKIRTSHFAYVKIAEGCDNRCTYCSIPYIRGKLTSRPIEDIYNEVVKLGQQGIKEIILVAQDTTQYGKDIYGKSMLLPLLKELVEIDSIKWIRLLYCYPERITDELLFFIAENNKICNYLDLPIQHSSNKIRRLMNRKGSREELINLIKRVRELVPDIVIRTSLIVGFPGETDEDFNDLFNFVKEIKFDRLGVFKYSREENTPAASFPGQISEKIKDERYNKIMEVQQKISRNKNQERIGEKVKVLIDELTDEMAIGRTQYDAPEIDNQVYVSCNGKISEGDMILCRVTEAYEYDLLGECIYEFA</sequence>
<evidence type="ECO:0000256" key="2">
    <source>
        <dbReference type="ARBA" id="ARBA00022490"/>
    </source>
</evidence>
<dbReference type="GO" id="GO:0051539">
    <property type="term" value="F:4 iron, 4 sulfur cluster binding"/>
    <property type="evidence" value="ECO:0007669"/>
    <property type="project" value="UniProtKB-UniRule"/>
</dbReference>
<dbReference type="Pfam" id="PF00919">
    <property type="entry name" value="UPF0004"/>
    <property type="match status" value="1"/>
</dbReference>
<dbReference type="PROSITE" id="PS01278">
    <property type="entry name" value="MTTASE_RADICAL"/>
    <property type="match status" value="1"/>
</dbReference>
<dbReference type="SUPFAM" id="SSF102114">
    <property type="entry name" value="Radical SAM enzymes"/>
    <property type="match status" value="1"/>
</dbReference>
<dbReference type="InterPro" id="IPR002792">
    <property type="entry name" value="TRAM_dom"/>
</dbReference>
<comment type="subcellular location">
    <subcellularLocation>
        <location evidence="8">Cytoplasm</location>
    </subcellularLocation>
</comment>
<feature type="binding site" evidence="8">
    <location>
        <position position="48"/>
    </location>
    <ligand>
        <name>[4Fe-4S] cluster</name>
        <dbReference type="ChEBI" id="CHEBI:49883"/>
        <label>1</label>
    </ligand>
</feature>
<dbReference type="InterPro" id="IPR020612">
    <property type="entry name" value="Methylthiotransferase_CS"/>
</dbReference>
<dbReference type="NCBIfam" id="TIGR01125">
    <property type="entry name" value="30S ribosomal protein S12 methylthiotransferase RimO"/>
    <property type="match status" value="1"/>
</dbReference>
<dbReference type="GO" id="GO:0035600">
    <property type="term" value="P:tRNA methylthiolation"/>
    <property type="evidence" value="ECO:0007669"/>
    <property type="project" value="UniProtKB-ARBA"/>
</dbReference>
<keyword evidence="7 8" id="KW-0411">Iron-sulfur</keyword>
<keyword evidence="12" id="KW-0560">Oxidoreductase</keyword>
<evidence type="ECO:0000256" key="5">
    <source>
        <dbReference type="ARBA" id="ARBA00022723"/>
    </source>
</evidence>
<comment type="function">
    <text evidence="8">Catalyzes the methylthiolation of an aspartic acid residue of ribosomal protein uS12.</text>
</comment>
<reference evidence="12 13" key="1">
    <citation type="journal article" date="2009" name="PLoS ONE">
        <title>Genome analysis of the anaerobic thermohalophilic bacterium Halothermothrix orenii.</title>
        <authorList>
            <person name="Mavromatis K."/>
            <person name="Ivanova N."/>
            <person name="Anderson I."/>
            <person name="Lykidis A."/>
            <person name="Hooper S.D."/>
            <person name="Sun H."/>
            <person name="Kunin V."/>
            <person name="Lapidus A."/>
            <person name="Hugenholtz P."/>
            <person name="Patel B."/>
            <person name="Kyrpides N.C."/>
        </authorList>
    </citation>
    <scope>NUCLEOTIDE SEQUENCE [LARGE SCALE GENOMIC DNA]</scope>
    <source>
        <strain evidence="13">H 168 / OCM 544 / DSM 9562</strain>
    </source>
</reference>
<evidence type="ECO:0000256" key="1">
    <source>
        <dbReference type="ARBA" id="ARBA00022485"/>
    </source>
</evidence>
<dbReference type="InterPro" id="IPR007197">
    <property type="entry name" value="rSAM"/>
</dbReference>
<dbReference type="InterPro" id="IPR023404">
    <property type="entry name" value="rSAM_horseshoe"/>
</dbReference>
<dbReference type="GO" id="GO:0016491">
    <property type="term" value="F:oxidoreductase activity"/>
    <property type="evidence" value="ECO:0007669"/>
    <property type="project" value="UniProtKB-KW"/>
</dbReference>
<dbReference type="SFLD" id="SFLDG01082">
    <property type="entry name" value="B12-binding_domain_containing"/>
    <property type="match status" value="1"/>
</dbReference>
<dbReference type="PROSITE" id="PS51449">
    <property type="entry name" value="MTTASE_N"/>
    <property type="match status" value="1"/>
</dbReference>
<evidence type="ECO:0000256" key="8">
    <source>
        <dbReference type="HAMAP-Rule" id="MF_01865"/>
    </source>
</evidence>
<dbReference type="GO" id="GO:0103039">
    <property type="term" value="F:protein methylthiotransferase activity"/>
    <property type="evidence" value="ECO:0007669"/>
    <property type="project" value="UniProtKB-EC"/>
</dbReference>
<evidence type="ECO:0000313" key="12">
    <source>
        <dbReference type="EMBL" id="ACL69947.1"/>
    </source>
</evidence>
<dbReference type="InterPro" id="IPR038135">
    <property type="entry name" value="Methylthiotransferase_N_sf"/>
</dbReference>
<dbReference type="PANTHER" id="PTHR43837:SF1">
    <property type="entry name" value="RIBOSOMAL PROTEIN US12 METHYLTHIOTRANSFERASE RIMO"/>
    <property type="match status" value="1"/>
</dbReference>
<dbReference type="FunFam" id="3.80.30.20:FF:000001">
    <property type="entry name" value="tRNA-2-methylthio-N(6)-dimethylallyladenosine synthase 2"/>
    <property type="match status" value="1"/>
</dbReference>
<dbReference type="EMBL" id="CP001098">
    <property type="protein sequence ID" value="ACL69947.1"/>
    <property type="molecule type" value="Genomic_DNA"/>
</dbReference>
<dbReference type="InterPro" id="IPR005839">
    <property type="entry name" value="Methylthiotransferase"/>
</dbReference>
<feature type="binding site" evidence="8">
    <location>
        <position position="11"/>
    </location>
    <ligand>
        <name>[4Fe-4S] cluster</name>
        <dbReference type="ChEBI" id="CHEBI:49883"/>
        <label>1</label>
    </ligand>
</feature>
<gene>
    <name evidence="8" type="primary">rimO</name>
    <name evidence="12" type="ordered locus">Hore_11970</name>
</gene>
<evidence type="ECO:0000256" key="7">
    <source>
        <dbReference type="ARBA" id="ARBA00023014"/>
    </source>
</evidence>
<dbReference type="GO" id="GO:0035599">
    <property type="term" value="F:aspartic acid methylthiotransferase activity"/>
    <property type="evidence" value="ECO:0007669"/>
    <property type="project" value="TreeGrafter"/>
</dbReference>
<dbReference type="GO" id="GO:0140101">
    <property type="term" value="F:catalytic activity, acting on a tRNA"/>
    <property type="evidence" value="ECO:0007669"/>
    <property type="project" value="UniProtKB-ARBA"/>
</dbReference>
<dbReference type="Gene3D" id="3.80.30.20">
    <property type="entry name" value="tm_1862 like domain"/>
    <property type="match status" value="1"/>
</dbReference>
<keyword evidence="4 8" id="KW-0949">S-adenosyl-L-methionine</keyword>
<evidence type="ECO:0000259" key="9">
    <source>
        <dbReference type="PROSITE" id="PS50926"/>
    </source>
</evidence>
<dbReference type="Pfam" id="PF04055">
    <property type="entry name" value="Radical_SAM"/>
    <property type="match status" value="1"/>
</dbReference>
<dbReference type="RefSeq" id="WP_012636132.1">
    <property type="nucleotide sequence ID" value="NC_011899.1"/>
</dbReference>
<dbReference type="eggNOG" id="COG0621">
    <property type="taxonomic scope" value="Bacteria"/>
</dbReference>
<dbReference type="AlphaFoldDB" id="B8CXC8"/>
<evidence type="ECO:0000259" key="11">
    <source>
        <dbReference type="PROSITE" id="PS51918"/>
    </source>
</evidence>
<evidence type="ECO:0000259" key="10">
    <source>
        <dbReference type="PROSITE" id="PS51449"/>
    </source>
</evidence>
<dbReference type="HOGENOM" id="CLU_018697_0_1_9"/>
<dbReference type="GO" id="GO:0046872">
    <property type="term" value="F:metal ion binding"/>
    <property type="evidence" value="ECO:0007669"/>
    <property type="project" value="UniProtKB-KW"/>
</dbReference>
<evidence type="ECO:0000256" key="4">
    <source>
        <dbReference type="ARBA" id="ARBA00022691"/>
    </source>
</evidence>
<feature type="domain" description="Radical SAM core" evidence="11">
    <location>
        <begin position="140"/>
        <end position="370"/>
    </location>
</feature>
<dbReference type="InterPro" id="IPR058240">
    <property type="entry name" value="rSAM_sf"/>
</dbReference>
<dbReference type="Pfam" id="PF18693">
    <property type="entry name" value="TRAM_2"/>
    <property type="match status" value="1"/>
</dbReference>
<keyword evidence="6 8" id="KW-0408">Iron</keyword>
<feature type="binding site" evidence="8">
    <location>
        <position position="158"/>
    </location>
    <ligand>
        <name>[4Fe-4S] cluster</name>
        <dbReference type="ChEBI" id="CHEBI:49883"/>
        <label>2</label>
        <note>4Fe-4S-S-AdoMet</note>
    </ligand>
</feature>
<comment type="similarity">
    <text evidence="8">Belongs to the methylthiotransferase family. RimO subfamily.</text>
</comment>
<dbReference type="SFLD" id="SFLDF00274">
    <property type="entry name" value="ribosomal_protein_S12_methylth"/>
    <property type="match status" value="1"/>
</dbReference>